<dbReference type="PANTHER" id="PTHR31623">
    <property type="entry name" value="F21J9.9"/>
    <property type="match status" value="1"/>
</dbReference>
<dbReference type="GO" id="GO:0016746">
    <property type="term" value="F:acyltransferase activity"/>
    <property type="evidence" value="ECO:0007669"/>
    <property type="project" value="UniProtKB-KW"/>
</dbReference>
<keyword evidence="3" id="KW-0012">Acyltransferase</keyword>
<accession>A0A8K0GUJ1</accession>
<evidence type="ECO:0000256" key="3">
    <source>
        <dbReference type="ARBA" id="ARBA00023315"/>
    </source>
</evidence>
<proteinExistence type="inferred from homology"/>
<organism evidence="4 5">
    <name type="scientific">Rhamnella rubrinervis</name>
    <dbReference type="NCBI Taxonomy" id="2594499"/>
    <lineage>
        <taxon>Eukaryota</taxon>
        <taxon>Viridiplantae</taxon>
        <taxon>Streptophyta</taxon>
        <taxon>Embryophyta</taxon>
        <taxon>Tracheophyta</taxon>
        <taxon>Spermatophyta</taxon>
        <taxon>Magnoliopsida</taxon>
        <taxon>eudicotyledons</taxon>
        <taxon>Gunneridae</taxon>
        <taxon>Pentapetalae</taxon>
        <taxon>rosids</taxon>
        <taxon>fabids</taxon>
        <taxon>Rosales</taxon>
        <taxon>Rhamnaceae</taxon>
        <taxon>rhamnoid group</taxon>
        <taxon>Rhamneae</taxon>
        <taxon>Rhamnella</taxon>
    </lineage>
</organism>
<dbReference type="AlphaFoldDB" id="A0A8K0GUJ1"/>
<evidence type="ECO:0000256" key="2">
    <source>
        <dbReference type="ARBA" id="ARBA00022679"/>
    </source>
</evidence>
<name>A0A8K0GUJ1_9ROSA</name>
<dbReference type="Proteomes" id="UP000796880">
    <property type="component" value="Unassembled WGS sequence"/>
</dbReference>
<dbReference type="InterPro" id="IPR023213">
    <property type="entry name" value="CAT-like_dom_sf"/>
</dbReference>
<dbReference type="OrthoDB" id="1831221at2759"/>
<dbReference type="EMBL" id="VOIH02000009">
    <property type="protein sequence ID" value="KAF3437638.1"/>
    <property type="molecule type" value="Genomic_DNA"/>
</dbReference>
<dbReference type="Gene3D" id="3.30.559.10">
    <property type="entry name" value="Chloramphenicol acetyltransferase-like domain"/>
    <property type="match status" value="2"/>
</dbReference>
<evidence type="ECO:0000313" key="5">
    <source>
        <dbReference type="Proteomes" id="UP000796880"/>
    </source>
</evidence>
<dbReference type="Pfam" id="PF02458">
    <property type="entry name" value="Transferase"/>
    <property type="match status" value="1"/>
</dbReference>
<gene>
    <name evidence="4" type="ORF">FNV43_RR20394</name>
</gene>
<dbReference type="PANTHER" id="PTHR31623:SF122">
    <property type="entry name" value="HXXXD-TYPE ACYL-TRANSFERASE FAMILY PROTEIN"/>
    <property type="match status" value="1"/>
</dbReference>
<evidence type="ECO:0000256" key="1">
    <source>
        <dbReference type="ARBA" id="ARBA00009861"/>
    </source>
</evidence>
<evidence type="ECO:0000313" key="4">
    <source>
        <dbReference type="EMBL" id="KAF3437638.1"/>
    </source>
</evidence>
<reference evidence="4" key="1">
    <citation type="submission" date="2020-03" db="EMBL/GenBank/DDBJ databases">
        <title>A high-quality chromosome-level genome assembly of a woody plant with both climbing and erect habits, Rhamnella rubrinervis.</title>
        <authorList>
            <person name="Lu Z."/>
            <person name="Yang Y."/>
            <person name="Zhu X."/>
            <person name="Sun Y."/>
        </authorList>
    </citation>
    <scope>NUCLEOTIDE SEQUENCE</scope>
    <source>
        <strain evidence="4">BYM</strain>
        <tissue evidence="4">Leaf</tissue>
    </source>
</reference>
<sequence>MAEEMKIEIISRETLKPSSPTPNHLKHYKLSLLDQLVRLNVYTTKIFFNPNNHNFPTSQALLVLNRLKESLSKALTRFYPLAGRFKGNAFIDCRDDGAPFIEARSHGFLSMFLRNLDNEKLPEPFLPPKSDLSKRLSPPQLHVQAAFFACGGLAVGLYMSHKFGDGGTFSRFVKDWTFLSRGGHSQTLLPALDFTASSSFPPSVSAVQPPTDEAKRFAVSGDKCITKRFVFDEAKIAALKVKATVSTGQWRGQPTRAEAITALIWRCATSAARRTNKGFPLHFVKHQLVNIRKRIELPFSENTIGNFVQYFSVEIDNQETKTMELQDLVALLRKGIEGFDEGEAKRLG</sequence>
<comment type="caution">
    <text evidence="4">The sequence shown here is derived from an EMBL/GenBank/DDBJ whole genome shotgun (WGS) entry which is preliminary data.</text>
</comment>
<keyword evidence="2" id="KW-0808">Transferase</keyword>
<keyword evidence="5" id="KW-1185">Reference proteome</keyword>
<protein>
    <submittedName>
        <fullName evidence="4">Uncharacterized protein</fullName>
    </submittedName>
</protein>
<comment type="similarity">
    <text evidence="1">Belongs to the plant acyltransferase family.</text>
</comment>